<keyword evidence="4 6" id="KW-1133">Transmembrane helix</keyword>
<feature type="transmembrane region" description="Helical" evidence="6">
    <location>
        <begin position="116"/>
        <end position="134"/>
    </location>
</feature>
<dbReference type="Proteomes" id="UP000001601">
    <property type="component" value="Unassembled WGS sequence"/>
</dbReference>
<feature type="transmembrane region" description="Helical" evidence="6">
    <location>
        <begin position="88"/>
        <end position="110"/>
    </location>
</feature>
<feature type="transmembrane region" description="Helical" evidence="6">
    <location>
        <begin position="59"/>
        <end position="81"/>
    </location>
</feature>
<evidence type="ECO:0000256" key="3">
    <source>
        <dbReference type="ARBA" id="ARBA00022692"/>
    </source>
</evidence>
<reference evidence="8 9" key="1">
    <citation type="journal article" date="2007" name="Nature">
        <title>Light stimulates growth of proteorhodopsin-containing marine Flavobacteria.</title>
        <authorList>
            <person name="Gomez-Consarnau L."/>
            <person name="Gonzalez J.M."/>
            <person name="Coll-Llado M."/>
            <person name="Gourdon P."/>
            <person name="Pascher T."/>
            <person name="Neutze R."/>
            <person name="Pedros-Alio C."/>
            <person name="Pinhassi J."/>
        </authorList>
    </citation>
    <scope>NUCLEOTIDE SEQUENCE [LARGE SCALE GENOMIC DNA]</scope>
    <source>
        <strain evidence="8 9">MED217</strain>
    </source>
</reference>
<dbReference type="GO" id="GO:0016020">
    <property type="term" value="C:membrane"/>
    <property type="evidence" value="ECO:0007669"/>
    <property type="project" value="UniProtKB-SubCell"/>
</dbReference>
<sequence length="292" mass="31933">MIYLLLSIVSSSIIFLVFKLFDKYQVNTFQAIVVNYLIASVSGILSYEQPINFTAIPSYSWLPGTLFLGVLFIVTFNLMAITTQRSGLSVVSVATKMSVVLPITFGLIYYNESSGTHKIIGILLALIAVYLVSLKKSIDKTAATKSSLVFPILVFLGSGIIDTTIKFLEDSYVAEKDVPLFSAMIFVTAFILGISVLGYQLLKGKEKLHFKNLLGGIALGVPNYYSIYFLVQALRHPSLESSTVFTLNNVGIVMAATLIGILFFKEKLSTKNWIGIAIAVISIILIAVVKSN</sequence>
<feature type="transmembrane region" description="Helical" evidence="6">
    <location>
        <begin position="243"/>
        <end position="264"/>
    </location>
</feature>
<dbReference type="eggNOG" id="COG0697">
    <property type="taxonomic scope" value="Bacteria"/>
</dbReference>
<keyword evidence="5 6" id="KW-0472">Membrane</keyword>
<evidence type="ECO:0000256" key="6">
    <source>
        <dbReference type="SAM" id="Phobius"/>
    </source>
</evidence>
<evidence type="ECO:0000313" key="9">
    <source>
        <dbReference type="Proteomes" id="UP000001601"/>
    </source>
</evidence>
<comment type="similarity">
    <text evidence="2">Belongs to the EamA transporter family.</text>
</comment>
<protein>
    <recommendedName>
        <fullName evidence="7">EamA domain-containing protein</fullName>
    </recommendedName>
</protein>
<comment type="caution">
    <text evidence="8">The sequence shown here is derived from an EMBL/GenBank/DDBJ whole genome shotgun (WGS) entry which is preliminary data.</text>
</comment>
<feature type="transmembrane region" description="Helical" evidence="6">
    <location>
        <begin position="146"/>
        <end position="168"/>
    </location>
</feature>
<evidence type="ECO:0000256" key="4">
    <source>
        <dbReference type="ARBA" id="ARBA00022989"/>
    </source>
</evidence>
<dbReference type="OrthoDB" id="1524053at2"/>
<dbReference type="SUPFAM" id="SSF103481">
    <property type="entry name" value="Multidrug resistance efflux transporter EmrE"/>
    <property type="match status" value="2"/>
</dbReference>
<keyword evidence="3 6" id="KW-0812">Transmembrane</keyword>
<proteinExistence type="inferred from homology"/>
<gene>
    <name evidence="8" type="ORF">MED217_08026</name>
</gene>
<evidence type="ECO:0000259" key="7">
    <source>
        <dbReference type="Pfam" id="PF00892"/>
    </source>
</evidence>
<evidence type="ECO:0000313" key="8">
    <source>
        <dbReference type="EMBL" id="EAQ49337.1"/>
    </source>
</evidence>
<organism evidence="8 9">
    <name type="scientific">Leeuwenhoekiella blandensis (strain CECT 7118 / CCUG 51940 / KCTC 22103 / MED217)</name>
    <name type="common">Flavobacterium sp. (strain MED217)</name>
    <dbReference type="NCBI Taxonomy" id="398720"/>
    <lineage>
        <taxon>Bacteria</taxon>
        <taxon>Pseudomonadati</taxon>
        <taxon>Bacteroidota</taxon>
        <taxon>Flavobacteriia</taxon>
        <taxon>Flavobacteriales</taxon>
        <taxon>Flavobacteriaceae</taxon>
        <taxon>Leeuwenhoekiella</taxon>
    </lineage>
</organism>
<accession>A3XM83</accession>
<dbReference type="Pfam" id="PF00892">
    <property type="entry name" value="EamA"/>
    <property type="match status" value="2"/>
</dbReference>
<feature type="transmembrane region" description="Helical" evidence="6">
    <location>
        <begin position="6"/>
        <end position="21"/>
    </location>
</feature>
<dbReference type="Gene3D" id="1.10.3730.20">
    <property type="match status" value="1"/>
</dbReference>
<dbReference type="PANTHER" id="PTHR32322">
    <property type="entry name" value="INNER MEMBRANE TRANSPORTER"/>
    <property type="match status" value="1"/>
</dbReference>
<dbReference type="STRING" id="398720.MED217_08026"/>
<dbReference type="InterPro" id="IPR000620">
    <property type="entry name" value="EamA_dom"/>
</dbReference>
<dbReference type="EMBL" id="AANC01000005">
    <property type="protein sequence ID" value="EAQ49337.1"/>
    <property type="molecule type" value="Genomic_DNA"/>
</dbReference>
<feature type="domain" description="EamA" evidence="7">
    <location>
        <begin position="183"/>
        <end position="287"/>
    </location>
</feature>
<evidence type="ECO:0000256" key="1">
    <source>
        <dbReference type="ARBA" id="ARBA00004141"/>
    </source>
</evidence>
<dbReference type="InterPro" id="IPR050638">
    <property type="entry name" value="AA-Vitamin_Transporters"/>
</dbReference>
<comment type="subcellular location">
    <subcellularLocation>
        <location evidence="1">Membrane</location>
        <topology evidence="1">Multi-pass membrane protein</topology>
    </subcellularLocation>
</comment>
<feature type="domain" description="EamA" evidence="7">
    <location>
        <begin position="2"/>
        <end position="133"/>
    </location>
</feature>
<dbReference type="InterPro" id="IPR037185">
    <property type="entry name" value="EmrE-like"/>
</dbReference>
<keyword evidence="9" id="KW-1185">Reference proteome</keyword>
<evidence type="ECO:0000256" key="2">
    <source>
        <dbReference type="ARBA" id="ARBA00007362"/>
    </source>
</evidence>
<evidence type="ECO:0000256" key="5">
    <source>
        <dbReference type="ARBA" id="ARBA00023136"/>
    </source>
</evidence>
<name>A3XM83_LEEBM</name>
<dbReference type="PANTHER" id="PTHR32322:SF2">
    <property type="entry name" value="EAMA DOMAIN-CONTAINING PROTEIN"/>
    <property type="match status" value="1"/>
</dbReference>
<feature type="transmembrane region" description="Helical" evidence="6">
    <location>
        <begin position="273"/>
        <end position="289"/>
    </location>
</feature>
<dbReference type="HOGENOM" id="CLU_062241_1_0_10"/>
<dbReference type="AlphaFoldDB" id="A3XM83"/>
<feature type="transmembrane region" description="Helical" evidence="6">
    <location>
        <begin position="213"/>
        <end position="231"/>
    </location>
</feature>
<dbReference type="RefSeq" id="WP_009779986.1">
    <property type="nucleotide sequence ID" value="NZ_CH672395.1"/>
</dbReference>
<feature type="transmembrane region" description="Helical" evidence="6">
    <location>
        <begin position="180"/>
        <end position="201"/>
    </location>
</feature>